<dbReference type="Proteomes" id="UP000594014">
    <property type="component" value="Chromosome"/>
</dbReference>
<protein>
    <submittedName>
        <fullName evidence="1">GGDEF domain-containing protein</fullName>
    </submittedName>
</protein>
<dbReference type="EMBL" id="CP042469">
    <property type="protein sequence ID" value="QOX63494.1"/>
    <property type="molecule type" value="Genomic_DNA"/>
</dbReference>
<evidence type="ECO:0000313" key="2">
    <source>
        <dbReference type="Proteomes" id="UP000594014"/>
    </source>
</evidence>
<gene>
    <name evidence="1" type="ORF">FRZ06_09095</name>
</gene>
<proteinExistence type="predicted"/>
<evidence type="ECO:0000313" key="1">
    <source>
        <dbReference type="EMBL" id="QOX63494.1"/>
    </source>
</evidence>
<organism evidence="1 2">
    <name type="scientific">Anoxybacterium hadale</name>
    <dbReference type="NCBI Taxonomy" id="3408580"/>
    <lineage>
        <taxon>Bacteria</taxon>
        <taxon>Bacillati</taxon>
        <taxon>Bacillota</taxon>
        <taxon>Clostridia</taxon>
        <taxon>Peptostreptococcales</taxon>
        <taxon>Anaerovoracaceae</taxon>
        <taxon>Anoxybacterium</taxon>
    </lineage>
</organism>
<accession>A0ACD1AB31</accession>
<reference evidence="1" key="1">
    <citation type="submission" date="2019-08" db="EMBL/GenBank/DDBJ databases">
        <title>Genome sequence of Clostridiales bacterium MT110.</title>
        <authorList>
            <person name="Cao J."/>
        </authorList>
    </citation>
    <scope>NUCLEOTIDE SEQUENCE</scope>
    <source>
        <strain evidence="1">MT110</strain>
    </source>
</reference>
<sequence length="579" mass="65553">MDNVTQDLNNIISNREIKTVFQPIISLRDGEVLGHEALSRITCVTNIKNIEELFILAGKYNCLWELEQLCRTKAFEAAFRFMVPPYDKKLFINVNPNVLHDETFQKGLTKEYLNQYQISPSNIIFEITERNIIKDLKGFIATVSHYKSQDYRIAIDDAGAGYSGLNLISDVNPNYIKLDMKLIRNVDSDGLKAALVKGMVELSKISNIHLIAEGIETAEEMEALIVLGVQYGQGYYIQQPDCAVKEIRQEIITKIKNANSRKYDAITSSIFNTPIKNLCTVTETISPSELVPDVFDVFRHSPSCIGLCVLKDKIPAGIVTKERLALKLSGQYGFALYQNKPISHVMDRDFLSVDCDTPVNVVSSIAMSRELEKLYDFIVVTKNGEFFGTVTIRDLLRKTTEIEVAAAKHQNPLTGLPGNLIIEQKLHRCVFDGGPYSVAYFDIDNFKAYNDVYGFENGDMVLKLLANLLMENLDSGEFIGHIGGDDFVVIVGLHVEEDFFQRIVSVFEDEVLKYYSHDDVVKGYIMTANRRNQIEKFPLITLTVASVNNRFRGFKDVFELTEALAFMKKDKKMKLKILE</sequence>
<name>A0ACD1AB31_9FIRM</name>
<keyword evidence="2" id="KW-1185">Reference proteome</keyword>